<evidence type="ECO:0000256" key="10">
    <source>
        <dbReference type="ARBA" id="ARBA00023136"/>
    </source>
</evidence>
<evidence type="ECO:0000256" key="7">
    <source>
        <dbReference type="ARBA" id="ARBA00022989"/>
    </source>
</evidence>
<evidence type="ECO:0000313" key="15">
    <source>
        <dbReference type="Proteomes" id="UP000614996"/>
    </source>
</evidence>
<dbReference type="Gene3D" id="3.40.30.10">
    <property type="entry name" value="Glutaredoxin"/>
    <property type="match status" value="1"/>
</dbReference>
<name>A0A8J4ACM4_9ACTN</name>
<keyword evidence="11 12" id="KW-0739">Sodium transport</keyword>
<keyword evidence="3 12" id="KW-0813">Transport</keyword>
<feature type="transmembrane region" description="Helical" evidence="12">
    <location>
        <begin position="162"/>
        <end position="183"/>
    </location>
</feature>
<feature type="transmembrane region" description="Helical" evidence="12">
    <location>
        <begin position="129"/>
        <end position="150"/>
    </location>
</feature>
<keyword evidence="10 12" id="KW-0472">Membrane</keyword>
<evidence type="ECO:0000259" key="13">
    <source>
        <dbReference type="PROSITE" id="PS51352"/>
    </source>
</evidence>
<keyword evidence="15" id="KW-1185">Reference proteome</keyword>
<evidence type="ECO:0000256" key="4">
    <source>
        <dbReference type="ARBA" id="ARBA00022449"/>
    </source>
</evidence>
<comment type="similarity">
    <text evidence="12">Belongs to the NhaA Na(+)/H(+) (TC 2.A.33) antiporter family.</text>
</comment>
<feature type="transmembrane region" description="Helical" evidence="12">
    <location>
        <begin position="103"/>
        <end position="123"/>
    </location>
</feature>
<comment type="similarity">
    <text evidence="2">In the N-terminal section; belongs to the NhaA Na(+)/H(+) (TC 2.A.33) antiporter family.</text>
</comment>
<dbReference type="InterPro" id="IPR004670">
    <property type="entry name" value="NhaA"/>
</dbReference>
<protein>
    <recommendedName>
        <fullName evidence="12">Na(+)/H(+) antiporter NhaA</fullName>
    </recommendedName>
    <alternativeName>
        <fullName evidence="12">Sodium/proton antiporter NhaA</fullName>
    </alternativeName>
</protein>
<evidence type="ECO:0000256" key="12">
    <source>
        <dbReference type="HAMAP-Rule" id="MF_01844"/>
    </source>
</evidence>
<feature type="transmembrane region" description="Helical" evidence="12">
    <location>
        <begin position="65"/>
        <end position="83"/>
    </location>
</feature>
<keyword evidence="9 12" id="KW-0406">Ion transport</keyword>
<feature type="domain" description="Thioredoxin" evidence="13">
    <location>
        <begin position="433"/>
        <end position="613"/>
    </location>
</feature>
<proteinExistence type="inferred from homology"/>
<sequence length="634" mass="66361">MSGMSMVAGRPGRLARLRAGETTGAAVLVAAIVAALVWANAAPDSYQALWHWPLTVRIGPAVAALDLRGWVDSGLMTLFFLVVGLEARREIDLGELRDHRRLIVPLAAGLAGMALPALIYLAITAAGPGAAGWGAAMSTDTALALGVLTVVGRELPARIRTFVLTVFVVDDIVALAVIAIAYSGHVRPAALAVAAVAYLGVLACRYLGDRHRMPVFVLLGVTVWGALLASGVDPVVAGLAIGLATPAHLPRRSDLQQATRAVRLFREQPTPQLARTATMGLTATLSANDRLQHTFRTATGLLVVPLFALANAGVPIDAGSLRHALTAPVTIGIVAAYLLGKPVAVLGTSWLIARRSHGALRPPVGWAAVLGSGTIAGIGFTVSLLVAGLAFTGQQLADATLGILLAAAGASLSSLLVYRLTAALPEATRTRALLGGQQAPRDLDTPVDTGRDHVRGPVDAVVTVVEYGDFECPWTEMAAPTARQLLAEHTDIRYVWRHLPLPDVHPHAQLAAEAAEAAGEQGAFWAMHDALLAHQTRLEPGDLLGYAGDLGLDVDRFHRALRQRRFAARVERDVASADRSGVAGTPTFFINDRRHDGPQDPAALAAAIDAARRSATALPAAPAHARGRHELAAA</sequence>
<dbReference type="PANTHER" id="PTHR30341">
    <property type="entry name" value="SODIUM ION/PROTON ANTIPORTER NHAA-RELATED"/>
    <property type="match status" value="1"/>
</dbReference>
<comment type="function">
    <text evidence="12">Na(+)/H(+) antiporter that extrudes sodium in exchange for external protons.</text>
</comment>
<feature type="transmembrane region" description="Helical" evidence="12">
    <location>
        <begin position="403"/>
        <end position="421"/>
    </location>
</feature>
<feature type="transmembrane region" description="Helical" evidence="12">
    <location>
        <begin position="329"/>
        <end position="352"/>
    </location>
</feature>
<dbReference type="SUPFAM" id="SSF52833">
    <property type="entry name" value="Thioredoxin-like"/>
    <property type="match status" value="1"/>
</dbReference>
<dbReference type="InterPro" id="IPR013766">
    <property type="entry name" value="Thioredoxin_domain"/>
</dbReference>
<evidence type="ECO:0000256" key="9">
    <source>
        <dbReference type="ARBA" id="ARBA00023065"/>
    </source>
</evidence>
<evidence type="ECO:0000256" key="5">
    <source>
        <dbReference type="ARBA" id="ARBA00022475"/>
    </source>
</evidence>
<comment type="catalytic activity">
    <reaction evidence="12">
        <text>Na(+)(in) + 2 H(+)(out) = Na(+)(out) + 2 H(+)(in)</text>
        <dbReference type="Rhea" id="RHEA:29251"/>
        <dbReference type="ChEBI" id="CHEBI:15378"/>
        <dbReference type="ChEBI" id="CHEBI:29101"/>
    </reaction>
</comment>
<keyword evidence="7 12" id="KW-1133">Transmembrane helix</keyword>
<dbReference type="GO" id="GO:0005886">
    <property type="term" value="C:plasma membrane"/>
    <property type="evidence" value="ECO:0007669"/>
    <property type="project" value="UniProtKB-SubCell"/>
</dbReference>
<comment type="caution">
    <text evidence="14">The sequence shown here is derived from an EMBL/GenBank/DDBJ whole genome shotgun (WGS) entry which is preliminary data.</text>
</comment>
<keyword evidence="5 12" id="KW-1003">Cell membrane</keyword>
<keyword evidence="8 12" id="KW-0915">Sodium</keyword>
<evidence type="ECO:0000256" key="11">
    <source>
        <dbReference type="ARBA" id="ARBA00023201"/>
    </source>
</evidence>
<keyword evidence="4 12" id="KW-0050">Antiport</keyword>
<dbReference type="InterPro" id="IPR012336">
    <property type="entry name" value="Thioredoxin-like_fold"/>
</dbReference>
<evidence type="ECO:0000313" key="14">
    <source>
        <dbReference type="EMBL" id="GIL27964.1"/>
    </source>
</evidence>
<evidence type="ECO:0000256" key="8">
    <source>
        <dbReference type="ARBA" id="ARBA00023053"/>
    </source>
</evidence>
<gene>
    <name evidence="14" type="primary">nhaA2_2</name>
    <name evidence="12" type="synonym">nhaA</name>
    <name evidence="14" type="ORF">NUM_32180</name>
</gene>
<dbReference type="GO" id="GO:0006885">
    <property type="term" value="P:regulation of pH"/>
    <property type="evidence" value="ECO:0007669"/>
    <property type="project" value="InterPro"/>
</dbReference>
<keyword evidence="6 12" id="KW-0812">Transmembrane</keyword>
<evidence type="ECO:0000256" key="1">
    <source>
        <dbReference type="ARBA" id="ARBA00004429"/>
    </source>
</evidence>
<evidence type="ECO:0000256" key="6">
    <source>
        <dbReference type="ARBA" id="ARBA00022692"/>
    </source>
</evidence>
<evidence type="ECO:0000256" key="3">
    <source>
        <dbReference type="ARBA" id="ARBA00022448"/>
    </source>
</evidence>
<feature type="transmembrane region" description="Helical" evidence="12">
    <location>
        <begin position="189"/>
        <end position="208"/>
    </location>
</feature>
<feature type="transmembrane region" description="Helical" evidence="12">
    <location>
        <begin position="364"/>
        <end position="391"/>
    </location>
</feature>
<dbReference type="AlphaFoldDB" id="A0A8J4ACM4"/>
<dbReference type="Pfam" id="PF13462">
    <property type="entry name" value="Thioredoxin_4"/>
    <property type="match status" value="1"/>
</dbReference>
<feature type="transmembrane region" description="Helical" evidence="12">
    <location>
        <begin position="215"/>
        <end position="244"/>
    </location>
</feature>
<dbReference type="InterPro" id="IPR036249">
    <property type="entry name" value="Thioredoxin-like_sf"/>
</dbReference>
<dbReference type="InterPro" id="IPR023171">
    <property type="entry name" value="Na/H_antiporter_dom_sf"/>
</dbReference>
<reference evidence="15" key="1">
    <citation type="journal article" date="2021" name="Int. J. Syst. Evol. Microbiol.">
        <title>Actinocatenispora comari sp. nov., an endophytic actinomycete isolated from aerial parts of Comarum salesowianum.</title>
        <authorList>
            <person name="Oyunbileg N."/>
            <person name="Iizaka Y."/>
            <person name="Hamada M."/>
            <person name="Davaapurev B.O."/>
            <person name="Fukumoto A."/>
            <person name="Tsetseg B."/>
            <person name="Kato F."/>
            <person name="Tamura T."/>
            <person name="Batkhuu J."/>
            <person name="Anzai Y."/>
        </authorList>
    </citation>
    <scope>NUCLEOTIDE SEQUENCE [LARGE SCALE GENOMIC DNA]</scope>
    <source>
        <strain evidence="15">NUM-2625</strain>
    </source>
</reference>
<dbReference type="EMBL" id="BOPO01000055">
    <property type="protein sequence ID" value="GIL27964.1"/>
    <property type="molecule type" value="Genomic_DNA"/>
</dbReference>
<dbReference type="HAMAP" id="MF_01844">
    <property type="entry name" value="NhaA"/>
    <property type="match status" value="1"/>
</dbReference>
<organism evidence="14 15">
    <name type="scientific">Actinocatenispora comari</name>
    <dbReference type="NCBI Taxonomy" id="2807577"/>
    <lineage>
        <taxon>Bacteria</taxon>
        <taxon>Bacillati</taxon>
        <taxon>Actinomycetota</taxon>
        <taxon>Actinomycetes</taxon>
        <taxon>Micromonosporales</taxon>
        <taxon>Micromonosporaceae</taxon>
        <taxon>Actinocatenispora</taxon>
    </lineage>
</organism>
<comment type="subcellular location">
    <subcellularLocation>
        <location evidence="1">Cell inner membrane</location>
        <topology evidence="1">Multi-pass membrane protein</topology>
    </subcellularLocation>
    <subcellularLocation>
        <location evidence="12">Cell membrane</location>
        <topology evidence="12">Multi-pass membrane protein</topology>
    </subcellularLocation>
</comment>
<dbReference type="PANTHER" id="PTHR30341:SF0">
    <property type="entry name" value="NA(+)_H(+) ANTIPORTER NHAA"/>
    <property type="match status" value="1"/>
</dbReference>
<dbReference type="Gene3D" id="1.20.1530.10">
    <property type="entry name" value="Na+/H+ antiporter like domain"/>
    <property type="match status" value="1"/>
</dbReference>
<accession>A0A8J4ACM4</accession>
<dbReference type="GO" id="GO:0015385">
    <property type="term" value="F:sodium:proton antiporter activity"/>
    <property type="evidence" value="ECO:0007669"/>
    <property type="project" value="TreeGrafter"/>
</dbReference>
<dbReference type="Pfam" id="PF06965">
    <property type="entry name" value="Na_H_antiport_1"/>
    <property type="match status" value="1"/>
</dbReference>
<evidence type="ECO:0000256" key="2">
    <source>
        <dbReference type="ARBA" id="ARBA00007006"/>
    </source>
</evidence>
<dbReference type="PROSITE" id="PS51352">
    <property type="entry name" value="THIOREDOXIN_2"/>
    <property type="match status" value="1"/>
</dbReference>
<dbReference type="Proteomes" id="UP000614996">
    <property type="component" value="Unassembled WGS sequence"/>
</dbReference>